<dbReference type="OrthoDB" id="5366068at2"/>
<feature type="domain" description="HTH tetR-type" evidence="3">
    <location>
        <begin position="9"/>
        <end position="69"/>
    </location>
</feature>
<feature type="DNA-binding region" description="H-T-H motif" evidence="2">
    <location>
        <begin position="32"/>
        <end position="51"/>
    </location>
</feature>
<dbReference type="InterPro" id="IPR001647">
    <property type="entry name" value="HTH_TetR"/>
</dbReference>
<dbReference type="PROSITE" id="PS50977">
    <property type="entry name" value="HTH_TETR_2"/>
    <property type="match status" value="1"/>
</dbReference>
<evidence type="ECO:0000256" key="1">
    <source>
        <dbReference type="ARBA" id="ARBA00023125"/>
    </source>
</evidence>
<keyword evidence="1 2" id="KW-0238">DNA-binding</keyword>
<dbReference type="GO" id="GO:0003677">
    <property type="term" value="F:DNA binding"/>
    <property type="evidence" value="ECO:0007669"/>
    <property type="project" value="UniProtKB-UniRule"/>
</dbReference>
<name>C5CF80_KOSOT</name>
<dbReference type="HOGENOM" id="CLU_1348220_0_0_0"/>
<dbReference type="AlphaFoldDB" id="C5CF80"/>
<dbReference type="Gene3D" id="1.10.357.10">
    <property type="entry name" value="Tetracycline Repressor, domain 2"/>
    <property type="match status" value="1"/>
</dbReference>
<dbReference type="InterPro" id="IPR009057">
    <property type="entry name" value="Homeodomain-like_sf"/>
</dbReference>
<proteinExistence type="predicted"/>
<organism evidence="4 5">
    <name type="scientific">Kosmotoga olearia (strain ATCC BAA-1733 / DSM 21960 / TBF 19.5.1)</name>
    <dbReference type="NCBI Taxonomy" id="521045"/>
    <lineage>
        <taxon>Bacteria</taxon>
        <taxon>Thermotogati</taxon>
        <taxon>Thermotogota</taxon>
        <taxon>Thermotogae</taxon>
        <taxon>Kosmotogales</taxon>
        <taxon>Kosmotogaceae</taxon>
        <taxon>Kosmotoga</taxon>
    </lineage>
</organism>
<reference evidence="4 5" key="1">
    <citation type="submission" date="2009-06" db="EMBL/GenBank/DDBJ databases">
        <title>Complete sequence of Thermotogales bacterium TBF 19.5.1.</title>
        <authorList>
            <consortium name="US DOE Joint Genome Institute"/>
            <person name="Lucas S."/>
            <person name="Copeland A."/>
            <person name="Lapidus A."/>
            <person name="Glavina del Rio T."/>
            <person name="Tice H."/>
            <person name="Bruce D."/>
            <person name="Goodwin L."/>
            <person name="Pitluck S."/>
            <person name="Chertkov O."/>
            <person name="Brettin T."/>
            <person name="Detter J.C."/>
            <person name="Han C."/>
            <person name="Schmutz J."/>
            <person name="Larimer F."/>
            <person name="Land M."/>
            <person name="Hauser L."/>
            <person name="Kyrpides N."/>
            <person name="Ovchinnikova G."/>
            <person name="Noll K."/>
        </authorList>
    </citation>
    <scope>NUCLEOTIDE SEQUENCE [LARGE SCALE GENOMIC DNA]</scope>
    <source>
        <strain evidence="5">ATCC BAA-1733 / DSM 21960 / TBF 19.5.1</strain>
    </source>
</reference>
<dbReference type="SUPFAM" id="SSF46689">
    <property type="entry name" value="Homeodomain-like"/>
    <property type="match status" value="1"/>
</dbReference>
<dbReference type="Pfam" id="PF00440">
    <property type="entry name" value="TetR_N"/>
    <property type="match status" value="1"/>
</dbReference>
<protein>
    <submittedName>
        <fullName evidence="4">Transcriptional regulator, TetR family</fullName>
    </submittedName>
</protein>
<dbReference type="PANTHER" id="PTHR43479">
    <property type="entry name" value="ACREF/ENVCD OPERON REPRESSOR-RELATED"/>
    <property type="match status" value="1"/>
</dbReference>
<dbReference type="InterPro" id="IPR050624">
    <property type="entry name" value="HTH-type_Tx_Regulator"/>
</dbReference>
<dbReference type="eggNOG" id="COG1309">
    <property type="taxonomic scope" value="Bacteria"/>
</dbReference>
<reference evidence="4 5" key="2">
    <citation type="journal article" date="2011" name="J. Bacteriol.">
        <title>Genome Sequence of Kosmotoga olearia Strain TBF 19.5.1, a Thermophilic Bacterium with a Wide Growth Temperature Range, Isolated from the Troll B Oil Platform in the North Sea.</title>
        <authorList>
            <person name="Swithers K.S."/>
            <person name="Dipippo J.L."/>
            <person name="Bruce D.C."/>
            <person name="Detter C."/>
            <person name="Tapia R."/>
            <person name="Han S."/>
            <person name="Goodwin L.A."/>
            <person name="Han J."/>
            <person name="Woyke T."/>
            <person name="Pitluck S."/>
            <person name="Pennacchio L."/>
            <person name="Nolan M."/>
            <person name="Mikhailova N."/>
            <person name="Land M.L."/>
            <person name="Nesbo C.L."/>
            <person name="Gogarten J.P."/>
            <person name="Noll K.M."/>
        </authorList>
    </citation>
    <scope>NUCLEOTIDE SEQUENCE [LARGE SCALE GENOMIC DNA]</scope>
    <source>
        <strain evidence="5">ATCC BAA-1733 / DSM 21960 / TBF 19.5.1</strain>
    </source>
</reference>
<dbReference type="EMBL" id="CP001634">
    <property type="protein sequence ID" value="ACR79357.1"/>
    <property type="molecule type" value="Genomic_DNA"/>
</dbReference>
<evidence type="ECO:0000256" key="2">
    <source>
        <dbReference type="PROSITE-ProRule" id="PRU00335"/>
    </source>
</evidence>
<evidence type="ECO:0000259" key="3">
    <source>
        <dbReference type="PROSITE" id="PS50977"/>
    </source>
</evidence>
<dbReference type="PRINTS" id="PR00455">
    <property type="entry name" value="HTHTETR"/>
</dbReference>
<evidence type="ECO:0000313" key="4">
    <source>
        <dbReference type="EMBL" id="ACR79357.1"/>
    </source>
</evidence>
<dbReference type="KEGG" id="kol:Kole_0640"/>
<evidence type="ECO:0000313" key="5">
    <source>
        <dbReference type="Proteomes" id="UP000002382"/>
    </source>
</evidence>
<dbReference type="STRING" id="521045.Kole_0640"/>
<sequence>MSEKEKRIKKRREYFIKAAREIIDKHGVKALNVRKVAELAGYAPATIYNYFGSMNGLLNAVIDSYAAEIMEWLQEKLSLDLPAARKIKALYIEFARFFLEKPDLFKIIFMNESLEVIDDANFIPNFKEIQKLRIGLFQKLSSEYGYKSETVVRLEEIITSVLFGMLYTHYYGISNDTKEKLLAKLKMNIEHLIPEARA</sequence>
<dbReference type="Proteomes" id="UP000002382">
    <property type="component" value="Chromosome"/>
</dbReference>
<keyword evidence="5" id="KW-1185">Reference proteome</keyword>
<dbReference type="PANTHER" id="PTHR43479:SF11">
    <property type="entry name" value="ACREF_ENVCD OPERON REPRESSOR-RELATED"/>
    <property type="match status" value="1"/>
</dbReference>
<accession>C5CF80</accession>
<dbReference type="RefSeq" id="WP_012745139.1">
    <property type="nucleotide sequence ID" value="NC_012785.1"/>
</dbReference>
<gene>
    <name evidence="4" type="ordered locus">Kole_0640</name>
</gene>